<dbReference type="AlphaFoldDB" id="A0A9N9PGL9"/>
<comment type="caution">
    <text evidence="1">The sequence shown here is derived from an EMBL/GenBank/DDBJ whole genome shotgun (WGS) entry which is preliminary data.</text>
</comment>
<keyword evidence="2" id="KW-1185">Reference proteome</keyword>
<feature type="non-terminal residue" evidence="1">
    <location>
        <position position="116"/>
    </location>
</feature>
<organism evidence="1 2">
    <name type="scientific">Dentiscutata erythropus</name>
    <dbReference type="NCBI Taxonomy" id="1348616"/>
    <lineage>
        <taxon>Eukaryota</taxon>
        <taxon>Fungi</taxon>
        <taxon>Fungi incertae sedis</taxon>
        <taxon>Mucoromycota</taxon>
        <taxon>Glomeromycotina</taxon>
        <taxon>Glomeromycetes</taxon>
        <taxon>Diversisporales</taxon>
        <taxon>Gigasporaceae</taxon>
        <taxon>Dentiscutata</taxon>
    </lineage>
</organism>
<sequence>WEDLKDNLKCMISSILDKPRKSIVMDRIVKEILDNNTIIITEDSEIKELVKEHFHNWTRKRTTDAELFKKWESEYTPLKEINNLWYDTLYNEVKLDELEVVIQFLPNNKVPGQFNL</sequence>
<feature type="non-terminal residue" evidence="1">
    <location>
        <position position="1"/>
    </location>
</feature>
<accession>A0A9N9PGL9</accession>
<dbReference type="EMBL" id="CAJVPY010064969">
    <property type="protein sequence ID" value="CAG8824530.1"/>
    <property type="molecule type" value="Genomic_DNA"/>
</dbReference>
<evidence type="ECO:0000313" key="2">
    <source>
        <dbReference type="Proteomes" id="UP000789405"/>
    </source>
</evidence>
<reference evidence="1" key="1">
    <citation type="submission" date="2021-06" db="EMBL/GenBank/DDBJ databases">
        <authorList>
            <person name="Kallberg Y."/>
            <person name="Tangrot J."/>
            <person name="Rosling A."/>
        </authorList>
    </citation>
    <scope>NUCLEOTIDE SEQUENCE</scope>
    <source>
        <strain evidence="1">MA453B</strain>
    </source>
</reference>
<proteinExistence type="predicted"/>
<name>A0A9N9PGL9_9GLOM</name>
<gene>
    <name evidence="1" type="ORF">DERYTH_LOCUS27718</name>
</gene>
<dbReference type="OrthoDB" id="2378594at2759"/>
<dbReference type="Proteomes" id="UP000789405">
    <property type="component" value="Unassembled WGS sequence"/>
</dbReference>
<protein>
    <submittedName>
        <fullName evidence="1">26135_t:CDS:1</fullName>
    </submittedName>
</protein>
<evidence type="ECO:0000313" key="1">
    <source>
        <dbReference type="EMBL" id="CAG8824530.1"/>
    </source>
</evidence>